<reference evidence="1 2" key="2">
    <citation type="journal article" date="2017" name="Genome Biol.">
        <title>New reference genome sequences of hot pepper reveal the massive evolution of plant disease-resistance genes by retroduplication.</title>
        <authorList>
            <person name="Kim S."/>
            <person name="Park J."/>
            <person name="Yeom S.I."/>
            <person name="Kim Y.M."/>
            <person name="Seo E."/>
            <person name="Kim K.T."/>
            <person name="Kim M.S."/>
            <person name="Lee J.M."/>
            <person name="Cheong K."/>
            <person name="Shin H.S."/>
            <person name="Kim S.B."/>
            <person name="Han K."/>
            <person name="Lee J."/>
            <person name="Park M."/>
            <person name="Lee H.A."/>
            <person name="Lee H.Y."/>
            <person name="Lee Y."/>
            <person name="Oh S."/>
            <person name="Lee J.H."/>
            <person name="Choi E."/>
            <person name="Choi E."/>
            <person name="Lee S.E."/>
            <person name="Jeon J."/>
            <person name="Kim H."/>
            <person name="Choi G."/>
            <person name="Song H."/>
            <person name="Lee J."/>
            <person name="Lee S.C."/>
            <person name="Kwon J.K."/>
            <person name="Lee H.Y."/>
            <person name="Koo N."/>
            <person name="Hong Y."/>
            <person name="Kim R.W."/>
            <person name="Kang W.H."/>
            <person name="Huh J.H."/>
            <person name="Kang B.C."/>
            <person name="Yang T.J."/>
            <person name="Lee Y.H."/>
            <person name="Bennetzen J.L."/>
            <person name="Choi D."/>
        </authorList>
    </citation>
    <scope>NUCLEOTIDE SEQUENCE [LARGE SCALE GENOMIC DNA]</scope>
    <source>
        <strain evidence="2">cv. CM334</strain>
    </source>
</reference>
<gene>
    <name evidence="1" type="ORF">T459_35827</name>
</gene>
<dbReference type="Proteomes" id="UP000222542">
    <property type="component" value="Unassembled WGS sequence"/>
</dbReference>
<keyword evidence="2" id="KW-1185">Reference proteome</keyword>
<proteinExistence type="predicted"/>
<dbReference type="EMBL" id="AYRZ02028075">
    <property type="protein sequence ID" value="PHT24487.1"/>
    <property type="molecule type" value="Genomic_DNA"/>
</dbReference>
<dbReference type="Gramene" id="PHT24487">
    <property type="protein sequence ID" value="PHT24487"/>
    <property type="gene ID" value="T459_35827"/>
</dbReference>
<sequence>MHELGGKQVKIERAEPIRADVEHASENWLHHGGSISKSHYGDCDSAEGFGCAYGGNTGAGHGGYGGYEGYGNYGGYGSGPTQLWYTCQLWW</sequence>
<evidence type="ECO:0000313" key="1">
    <source>
        <dbReference type="EMBL" id="PHT24487.1"/>
    </source>
</evidence>
<evidence type="ECO:0000313" key="2">
    <source>
        <dbReference type="Proteomes" id="UP000222542"/>
    </source>
</evidence>
<organism evidence="1 2">
    <name type="scientific">Capsicum annuum</name>
    <name type="common">Capsicum pepper</name>
    <dbReference type="NCBI Taxonomy" id="4072"/>
    <lineage>
        <taxon>Eukaryota</taxon>
        <taxon>Viridiplantae</taxon>
        <taxon>Streptophyta</taxon>
        <taxon>Embryophyta</taxon>
        <taxon>Tracheophyta</taxon>
        <taxon>Spermatophyta</taxon>
        <taxon>Magnoliopsida</taxon>
        <taxon>eudicotyledons</taxon>
        <taxon>Gunneridae</taxon>
        <taxon>Pentapetalae</taxon>
        <taxon>asterids</taxon>
        <taxon>lamiids</taxon>
        <taxon>Solanales</taxon>
        <taxon>Solanaceae</taxon>
        <taxon>Solanoideae</taxon>
        <taxon>Capsiceae</taxon>
        <taxon>Capsicum</taxon>
    </lineage>
</organism>
<protein>
    <submittedName>
        <fullName evidence="1">Uncharacterized protein</fullName>
    </submittedName>
</protein>
<dbReference type="AlphaFoldDB" id="A0A2G2UUT3"/>
<name>A0A2G2UUT3_CAPAN</name>
<accession>A0A2G2UUT3</accession>
<comment type="caution">
    <text evidence="1">The sequence shown here is derived from an EMBL/GenBank/DDBJ whole genome shotgun (WGS) entry which is preliminary data.</text>
</comment>
<reference evidence="1 2" key="1">
    <citation type="journal article" date="2014" name="Nat. Genet.">
        <title>Genome sequence of the hot pepper provides insights into the evolution of pungency in Capsicum species.</title>
        <authorList>
            <person name="Kim S."/>
            <person name="Park M."/>
            <person name="Yeom S.I."/>
            <person name="Kim Y.M."/>
            <person name="Lee J.M."/>
            <person name="Lee H.A."/>
            <person name="Seo E."/>
            <person name="Choi J."/>
            <person name="Cheong K."/>
            <person name="Kim K.T."/>
            <person name="Jung K."/>
            <person name="Lee G.W."/>
            <person name="Oh S.K."/>
            <person name="Bae C."/>
            <person name="Kim S.B."/>
            <person name="Lee H.Y."/>
            <person name="Kim S.Y."/>
            <person name="Kim M.S."/>
            <person name="Kang B.C."/>
            <person name="Jo Y.D."/>
            <person name="Yang H.B."/>
            <person name="Jeong H.J."/>
            <person name="Kang W.H."/>
            <person name="Kwon J.K."/>
            <person name="Shin C."/>
            <person name="Lim J.Y."/>
            <person name="Park J.H."/>
            <person name="Huh J.H."/>
            <person name="Kim J.S."/>
            <person name="Kim B.D."/>
            <person name="Cohen O."/>
            <person name="Paran I."/>
            <person name="Suh M.C."/>
            <person name="Lee S.B."/>
            <person name="Kim Y.K."/>
            <person name="Shin Y."/>
            <person name="Noh S.J."/>
            <person name="Park J."/>
            <person name="Seo Y.S."/>
            <person name="Kwon S.Y."/>
            <person name="Kim H.A."/>
            <person name="Park J.M."/>
            <person name="Kim H.J."/>
            <person name="Choi S.B."/>
            <person name="Bosland P.W."/>
            <person name="Reeves G."/>
            <person name="Jo S.H."/>
            <person name="Lee B.W."/>
            <person name="Cho H.T."/>
            <person name="Choi H.S."/>
            <person name="Lee M.S."/>
            <person name="Yu Y."/>
            <person name="Do Choi Y."/>
            <person name="Park B.S."/>
            <person name="van Deynze A."/>
            <person name="Ashrafi H."/>
            <person name="Hill T."/>
            <person name="Kim W.T."/>
            <person name="Pai H.S."/>
            <person name="Ahn H.K."/>
            <person name="Yeam I."/>
            <person name="Giovannoni J.J."/>
            <person name="Rose J.K."/>
            <person name="Sorensen I."/>
            <person name="Lee S.J."/>
            <person name="Kim R.W."/>
            <person name="Choi I.Y."/>
            <person name="Choi B.S."/>
            <person name="Lim J.S."/>
            <person name="Lee Y.H."/>
            <person name="Choi D."/>
        </authorList>
    </citation>
    <scope>NUCLEOTIDE SEQUENCE [LARGE SCALE GENOMIC DNA]</scope>
    <source>
        <strain evidence="2">cv. CM334</strain>
    </source>
</reference>
<dbReference type="STRING" id="4072.A0A2G2UUT3"/>